<evidence type="ECO:0000256" key="2">
    <source>
        <dbReference type="ARBA" id="ARBA00010742"/>
    </source>
</evidence>
<dbReference type="InterPro" id="IPR015168">
    <property type="entry name" value="SsuA/THI5"/>
</dbReference>
<protein>
    <submittedName>
        <fullName evidence="6">ABC-type nitrate/sulfonate/bicarbonate transport system, substrate-binding protein</fullName>
    </submittedName>
</protein>
<dbReference type="SUPFAM" id="SSF53850">
    <property type="entry name" value="Periplasmic binding protein-like II"/>
    <property type="match status" value="1"/>
</dbReference>
<keyword evidence="3 4" id="KW-0732">Signal</keyword>
<dbReference type="PANTHER" id="PTHR30024">
    <property type="entry name" value="ALIPHATIC SULFONATES-BINDING PROTEIN-RELATED"/>
    <property type="match status" value="1"/>
</dbReference>
<comment type="subcellular location">
    <subcellularLocation>
        <location evidence="1">Periplasm</location>
    </subcellularLocation>
</comment>
<organism evidence="6 7">
    <name type="scientific">Hyphomicrobium facile</name>
    <dbReference type="NCBI Taxonomy" id="51670"/>
    <lineage>
        <taxon>Bacteria</taxon>
        <taxon>Pseudomonadati</taxon>
        <taxon>Pseudomonadota</taxon>
        <taxon>Alphaproteobacteria</taxon>
        <taxon>Hyphomicrobiales</taxon>
        <taxon>Hyphomicrobiaceae</taxon>
        <taxon>Hyphomicrobium</taxon>
    </lineage>
</organism>
<dbReference type="PANTHER" id="PTHR30024:SF47">
    <property type="entry name" value="TAURINE-BINDING PERIPLASMIC PROTEIN"/>
    <property type="match status" value="1"/>
</dbReference>
<feature type="signal peptide" evidence="4">
    <location>
        <begin position="1"/>
        <end position="23"/>
    </location>
</feature>
<dbReference type="Pfam" id="PF09084">
    <property type="entry name" value="NMT1"/>
    <property type="match status" value="1"/>
</dbReference>
<dbReference type="Gene3D" id="3.40.190.10">
    <property type="entry name" value="Periplasmic binding protein-like II"/>
    <property type="match status" value="2"/>
</dbReference>
<dbReference type="OrthoDB" id="9815602at2"/>
<accession>A0A1I7N5I5</accession>
<comment type="similarity">
    <text evidence="2">Belongs to the bacterial solute-binding protein SsuA/TauA family.</text>
</comment>
<proteinExistence type="inferred from homology"/>
<dbReference type="AlphaFoldDB" id="A0A1I7N5I5"/>
<dbReference type="Proteomes" id="UP000199423">
    <property type="component" value="Unassembled WGS sequence"/>
</dbReference>
<dbReference type="STRING" id="51670.SAMN04488557_1346"/>
<evidence type="ECO:0000313" key="7">
    <source>
        <dbReference type="Proteomes" id="UP000199423"/>
    </source>
</evidence>
<sequence>MKNKSFTNMLLALGLLAATAPVAAPRAIAAEKVSVAIISFSPYAPWYIVKAKGLAKDIDLDVKIIEGITEKNAAITSGQVQCMNNTMDSMVLARAGDLPVKVVAFSDMSYGLDKMVVTKDINSVEDFKGKKFGADYGFLNHMWMLLTMKRAGIDMKELHHAVMLPQESAAAFASGGTDIDVNYDPFAAQSLKREGAKIFKSSLTDRTWERGLISDAIACNEAWLAEKPAVAKELLRAWFEAVNWWKENPEEGDAIVAKGLSWPIADVKLNQYGAIMLNINQNMGALGLEGGKPLCESLPEEAPRAPDGKGWGSLFNGPDCAAGYAEQTWDLFSETYLAAGVSQKNVKSSEAFDQSILSALAADGFATKYPSNKWIGRLGPQ</sequence>
<feature type="chain" id="PRO_5011573532" evidence="4">
    <location>
        <begin position="24"/>
        <end position="381"/>
    </location>
</feature>
<evidence type="ECO:0000256" key="1">
    <source>
        <dbReference type="ARBA" id="ARBA00004418"/>
    </source>
</evidence>
<keyword evidence="7" id="KW-1185">Reference proteome</keyword>
<feature type="domain" description="SsuA/THI5-like" evidence="5">
    <location>
        <begin position="44"/>
        <end position="251"/>
    </location>
</feature>
<reference evidence="7" key="1">
    <citation type="submission" date="2016-10" db="EMBL/GenBank/DDBJ databases">
        <authorList>
            <person name="Varghese N."/>
            <person name="Submissions S."/>
        </authorList>
    </citation>
    <scope>NUCLEOTIDE SEQUENCE [LARGE SCALE GENOMIC DNA]</scope>
    <source>
        <strain evidence="7">DSM 1565</strain>
    </source>
</reference>
<evidence type="ECO:0000313" key="6">
    <source>
        <dbReference type="EMBL" id="SFV29836.1"/>
    </source>
</evidence>
<name>A0A1I7N5I5_9HYPH</name>
<dbReference type="GO" id="GO:0042597">
    <property type="term" value="C:periplasmic space"/>
    <property type="evidence" value="ECO:0007669"/>
    <property type="project" value="UniProtKB-SubCell"/>
</dbReference>
<evidence type="ECO:0000256" key="3">
    <source>
        <dbReference type="ARBA" id="ARBA00022729"/>
    </source>
</evidence>
<dbReference type="RefSeq" id="WP_092865802.1">
    <property type="nucleotide sequence ID" value="NZ_FPCH01000001.1"/>
</dbReference>
<dbReference type="EMBL" id="FPCH01000001">
    <property type="protein sequence ID" value="SFV29836.1"/>
    <property type="molecule type" value="Genomic_DNA"/>
</dbReference>
<gene>
    <name evidence="6" type="ORF">SAMN04488557_1346</name>
</gene>
<evidence type="ECO:0000256" key="4">
    <source>
        <dbReference type="SAM" id="SignalP"/>
    </source>
</evidence>
<evidence type="ECO:0000259" key="5">
    <source>
        <dbReference type="Pfam" id="PF09084"/>
    </source>
</evidence>